<sequence>MGSYDGDTERLVASLVSRLGTNAFNMTNTWQMIDNAFAYLPNGTKGIFIKLYHTYAKTTVDFFKQSLRRPLHSIYHMPGIVSTRLYQTLVGREVILPHFLTSWPLYGPWHPPSVLSALGGITVTMQVLSLLRFAVYYDSRFRAYGFENLQPGPRALGEDVHRFEKVIRARGELPDASKHEFQMLYEVSIAAHTASRMPQSPEWQPLAPDPSLSAATPESKHNSF</sequence>
<dbReference type="Proteomes" id="UP000821866">
    <property type="component" value="Unassembled WGS sequence"/>
</dbReference>
<keyword evidence="2" id="KW-1133">Transmembrane helix</keyword>
<evidence type="ECO:0000256" key="1">
    <source>
        <dbReference type="SAM" id="MobiDB-lite"/>
    </source>
</evidence>
<keyword evidence="2" id="KW-0472">Membrane</keyword>
<accession>A0A9J6CVM0</accession>
<protein>
    <submittedName>
        <fullName evidence="3">Uncharacterized protein</fullName>
    </submittedName>
</protein>
<reference evidence="3" key="1">
    <citation type="journal article" date="2020" name="Cell">
        <title>Large-Scale Comparative Analyses of Tick Genomes Elucidate Their Genetic Diversity and Vector Capacities.</title>
        <authorList>
            <consortium name="Tick Genome and Microbiome Consortium (TIGMIC)"/>
            <person name="Jia N."/>
            <person name="Wang J."/>
            <person name="Shi W."/>
            <person name="Du L."/>
            <person name="Sun Y."/>
            <person name="Zhan W."/>
            <person name="Jiang J.F."/>
            <person name="Wang Q."/>
            <person name="Zhang B."/>
            <person name="Ji P."/>
            <person name="Bell-Sakyi L."/>
            <person name="Cui X.M."/>
            <person name="Yuan T.T."/>
            <person name="Jiang B.G."/>
            <person name="Yang W.F."/>
            <person name="Lam T.T."/>
            <person name="Chang Q.C."/>
            <person name="Ding S.J."/>
            <person name="Wang X.J."/>
            <person name="Zhu J.G."/>
            <person name="Ruan X.D."/>
            <person name="Zhao L."/>
            <person name="Wei J.T."/>
            <person name="Ye R.Z."/>
            <person name="Que T.C."/>
            <person name="Du C.H."/>
            <person name="Zhou Y.H."/>
            <person name="Cheng J.X."/>
            <person name="Dai P.F."/>
            <person name="Guo W.B."/>
            <person name="Han X.H."/>
            <person name="Huang E.J."/>
            <person name="Li L.F."/>
            <person name="Wei W."/>
            <person name="Gao Y.C."/>
            <person name="Liu J.Z."/>
            <person name="Shao H.Z."/>
            <person name="Wang X."/>
            <person name="Wang C.C."/>
            <person name="Yang T.C."/>
            <person name="Huo Q.B."/>
            <person name="Li W."/>
            <person name="Chen H.Y."/>
            <person name="Chen S.E."/>
            <person name="Zhou L.G."/>
            <person name="Ni X.B."/>
            <person name="Tian J.H."/>
            <person name="Sheng Y."/>
            <person name="Liu T."/>
            <person name="Pan Y.S."/>
            <person name="Xia L.Y."/>
            <person name="Li J."/>
            <person name="Zhao F."/>
            <person name="Cao W.C."/>
        </authorList>
    </citation>
    <scope>NUCLEOTIDE SEQUENCE</scope>
    <source>
        <strain evidence="3">Rmic-2018</strain>
    </source>
</reference>
<organism evidence="3 4">
    <name type="scientific">Rhipicephalus microplus</name>
    <name type="common">Cattle tick</name>
    <name type="synonym">Boophilus microplus</name>
    <dbReference type="NCBI Taxonomy" id="6941"/>
    <lineage>
        <taxon>Eukaryota</taxon>
        <taxon>Metazoa</taxon>
        <taxon>Ecdysozoa</taxon>
        <taxon>Arthropoda</taxon>
        <taxon>Chelicerata</taxon>
        <taxon>Arachnida</taxon>
        <taxon>Acari</taxon>
        <taxon>Parasitiformes</taxon>
        <taxon>Ixodida</taxon>
        <taxon>Ixodoidea</taxon>
        <taxon>Ixodidae</taxon>
        <taxon>Rhipicephalinae</taxon>
        <taxon>Rhipicephalus</taxon>
        <taxon>Boophilus</taxon>
    </lineage>
</organism>
<proteinExistence type="predicted"/>
<evidence type="ECO:0000313" key="3">
    <source>
        <dbReference type="EMBL" id="KAH7934682.1"/>
    </source>
</evidence>
<gene>
    <name evidence="3" type="ORF">HPB51_028953</name>
</gene>
<dbReference type="VEuPathDB" id="VectorBase:LOC119168431"/>
<keyword evidence="4" id="KW-1185">Reference proteome</keyword>
<name>A0A9J6CVM0_RHIMP</name>
<comment type="caution">
    <text evidence="3">The sequence shown here is derived from an EMBL/GenBank/DDBJ whole genome shotgun (WGS) entry which is preliminary data.</text>
</comment>
<dbReference type="EMBL" id="JABSTU010006054">
    <property type="protein sequence ID" value="KAH7934682.1"/>
    <property type="molecule type" value="Genomic_DNA"/>
</dbReference>
<reference evidence="3" key="2">
    <citation type="submission" date="2021-09" db="EMBL/GenBank/DDBJ databases">
        <authorList>
            <person name="Jia N."/>
            <person name="Wang J."/>
            <person name="Shi W."/>
            <person name="Du L."/>
            <person name="Sun Y."/>
            <person name="Zhan W."/>
            <person name="Jiang J."/>
            <person name="Wang Q."/>
            <person name="Zhang B."/>
            <person name="Ji P."/>
            <person name="Sakyi L.B."/>
            <person name="Cui X."/>
            <person name="Yuan T."/>
            <person name="Jiang B."/>
            <person name="Yang W."/>
            <person name="Lam T.T.-Y."/>
            <person name="Chang Q."/>
            <person name="Ding S."/>
            <person name="Wang X."/>
            <person name="Zhu J."/>
            <person name="Ruan X."/>
            <person name="Zhao L."/>
            <person name="Wei J."/>
            <person name="Que T."/>
            <person name="Du C."/>
            <person name="Cheng J."/>
            <person name="Dai P."/>
            <person name="Han X."/>
            <person name="Huang E."/>
            <person name="Gao Y."/>
            <person name="Liu J."/>
            <person name="Shao H."/>
            <person name="Ye R."/>
            <person name="Li L."/>
            <person name="Wei W."/>
            <person name="Wang X."/>
            <person name="Wang C."/>
            <person name="Huo Q."/>
            <person name="Li W."/>
            <person name="Guo W."/>
            <person name="Chen H."/>
            <person name="Chen S."/>
            <person name="Zhou L."/>
            <person name="Zhou L."/>
            <person name="Ni X."/>
            <person name="Tian J."/>
            <person name="Zhou Y."/>
            <person name="Sheng Y."/>
            <person name="Liu T."/>
            <person name="Pan Y."/>
            <person name="Xia L."/>
            <person name="Li J."/>
            <person name="Zhao F."/>
            <person name="Cao W."/>
        </authorList>
    </citation>
    <scope>NUCLEOTIDE SEQUENCE</scope>
    <source>
        <strain evidence="3">Rmic-2018</strain>
        <tissue evidence="3">Larvae</tissue>
    </source>
</reference>
<evidence type="ECO:0000256" key="2">
    <source>
        <dbReference type="SAM" id="Phobius"/>
    </source>
</evidence>
<feature type="transmembrane region" description="Helical" evidence="2">
    <location>
        <begin position="114"/>
        <end position="135"/>
    </location>
</feature>
<feature type="region of interest" description="Disordered" evidence="1">
    <location>
        <begin position="196"/>
        <end position="224"/>
    </location>
</feature>
<dbReference type="AlphaFoldDB" id="A0A9J6CVM0"/>
<evidence type="ECO:0000313" key="4">
    <source>
        <dbReference type="Proteomes" id="UP000821866"/>
    </source>
</evidence>
<keyword evidence="2" id="KW-0812">Transmembrane</keyword>